<dbReference type="EC" id="2.7.7.77" evidence="2"/>
<accession>A0A292YF05</accession>
<dbReference type="Pfam" id="PF12804">
    <property type="entry name" value="NTP_transf_3"/>
    <property type="match status" value="1"/>
</dbReference>
<evidence type="ECO:0000313" key="2">
    <source>
        <dbReference type="EMBL" id="GAX87866.1"/>
    </source>
</evidence>
<evidence type="ECO:0000259" key="1">
    <source>
        <dbReference type="Pfam" id="PF12804"/>
    </source>
</evidence>
<organism evidence="2 3">
    <name type="scientific">Lebetimonas natsushimae</name>
    <dbReference type="NCBI Taxonomy" id="1936991"/>
    <lineage>
        <taxon>Bacteria</taxon>
        <taxon>Pseudomonadati</taxon>
        <taxon>Campylobacterota</taxon>
        <taxon>Epsilonproteobacteria</taxon>
        <taxon>Nautiliales</taxon>
        <taxon>Nautiliaceae</taxon>
        <taxon>Lebetimonas</taxon>
    </lineage>
</organism>
<dbReference type="EMBL" id="BDME01000002">
    <property type="protein sequence ID" value="GAX87866.1"/>
    <property type="molecule type" value="Genomic_DNA"/>
</dbReference>
<dbReference type="Proteomes" id="UP000217944">
    <property type="component" value="Unassembled WGS sequence"/>
</dbReference>
<keyword evidence="2" id="KW-0808">Transferase</keyword>
<keyword evidence="2" id="KW-0548">Nucleotidyltransferase</keyword>
<comment type="caution">
    <text evidence="2">The sequence shown here is derived from an EMBL/GenBank/DDBJ whole genome shotgun (WGS) entry which is preliminary data.</text>
</comment>
<dbReference type="Gene3D" id="3.90.550.10">
    <property type="entry name" value="Spore Coat Polysaccharide Biosynthesis Protein SpsA, Chain A"/>
    <property type="match status" value="1"/>
</dbReference>
<dbReference type="InterPro" id="IPR029044">
    <property type="entry name" value="Nucleotide-diphossugar_trans"/>
</dbReference>
<evidence type="ECO:0000313" key="3">
    <source>
        <dbReference type="Proteomes" id="UP000217944"/>
    </source>
</evidence>
<gene>
    <name evidence="2" type="ORF">LNAT_P1163</name>
</gene>
<dbReference type="GO" id="GO:0061603">
    <property type="term" value="F:molybdenum cofactor guanylyltransferase activity"/>
    <property type="evidence" value="ECO:0007669"/>
    <property type="project" value="UniProtKB-EC"/>
</dbReference>
<feature type="domain" description="MobA-like NTP transferase" evidence="1">
    <location>
        <begin position="17"/>
        <end position="110"/>
    </location>
</feature>
<name>A0A292YF05_9BACT</name>
<reference evidence="2 3" key="1">
    <citation type="journal article" date="2017" name="Syst. Appl. Microbiol.">
        <title>Lebetimonas natsushimae sp. nov., a novel strictly anaerobic, moderately thermophilic chemoautotroph isolated from a deep-sea hydrothermal vent polychaete nest in the Mid-Okinawa Trough.</title>
        <authorList>
            <person name="Nagata R."/>
            <person name="Takaki Y."/>
            <person name="Tame A."/>
            <person name="Nunoura T."/>
            <person name="Muto H."/>
            <person name="Mino S."/>
            <person name="Sawayama S."/>
            <person name="Takai K."/>
            <person name="Nakagawa S."/>
        </authorList>
    </citation>
    <scope>NUCLEOTIDE SEQUENCE [LARGE SCALE GENOMIC DNA]</scope>
    <source>
        <strain evidence="2 3">HS1857</strain>
    </source>
</reference>
<protein>
    <submittedName>
        <fullName evidence="2">Molybdopterin-guanine dinucleotide biosynthesis protein A</fullName>
        <ecNumber evidence="2">2.7.7.77</ecNumber>
    </submittedName>
</protein>
<dbReference type="AlphaFoldDB" id="A0A292YF05"/>
<dbReference type="InterPro" id="IPR025877">
    <property type="entry name" value="MobA-like_NTP_Trfase"/>
</dbReference>
<proteinExistence type="predicted"/>
<keyword evidence="3" id="KW-1185">Reference proteome</keyword>
<sequence>MENQENLEEMENKIPCFILVGGKSSRFGDDKSKLFYKIQFDKCKKIFKNVFFVAKEKKFKKYPFFIEKSKIFAPIFALEEIIKKEKKIFVLSVDTPLISEKSIKKLLNNKATASKNPLIGYYDYTMLKKIKESTKTDLRLFHINPKKIRINNKELININKKEDLKLIRKF</sequence>
<dbReference type="SUPFAM" id="SSF53448">
    <property type="entry name" value="Nucleotide-diphospho-sugar transferases"/>
    <property type="match status" value="1"/>
</dbReference>